<feature type="domain" description="RNA polymerase sigma-70 region 2" evidence="6">
    <location>
        <begin position="26"/>
        <end position="94"/>
    </location>
</feature>
<reference evidence="8 9" key="1">
    <citation type="submission" date="2021-12" db="EMBL/GenBank/DDBJ databases">
        <title>Genome sequencing of bacteria with rrn-lacking chromosome and rrn-plasmid.</title>
        <authorList>
            <person name="Anda M."/>
            <person name="Iwasaki W."/>
        </authorList>
    </citation>
    <scope>NUCLEOTIDE SEQUENCE [LARGE SCALE GENOMIC DNA]</scope>
    <source>
        <strain evidence="8 9">DSM 100852</strain>
    </source>
</reference>
<dbReference type="InterPro" id="IPR013324">
    <property type="entry name" value="RNA_pol_sigma_r3/r4-like"/>
</dbReference>
<evidence type="ECO:0000259" key="6">
    <source>
        <dbReference type="Pfam" id="PF04542"/>
    </source>
</evidence>
<dbReference type="PANTHER" id="PTHR43133">
    <property type="entry name" value="RNA POLYMERASE ECF-TYPE SIGMA FACTO"/>
    <property type="match status" value="1"/>
</dbReference>
<dbReference type="InterPro" id="IPR013325">
    <property type="entry name" value="RNA_pol_sigma_r2"/>
</dbReference>
<dbReference type="GO" id="GO:0006352">
    <property type="term" value="P:DNA-templated transcription initiation"/>
    <property type="evidence" value="ECO:0007669"/>
    <property type="project" value="InterPro"/>
</dbReference>
<evidence type="ECO:0000256" key="5">
    <source>
        <dbReference type="ARBA" id="ARBA00023163"/>
    </source>
</evidence>
<accession>A0AAU9CG58</accession>
<evidence type="ECO:0000256" key="1">
    <source>
        <dbReference type="ARBA" id="ARBA00010641"/>
    </source>
</evidence>
<dbReference type="GO" id="GO:0016987">
    <property type="term" value="F:sigma factor activity"/>
    <property type="evidence" value="ECO:0007669"/>
    <property type="project" value="UniProtKB-KW"/>
</dbReference>
<dbReference type="Proteomes" id="UP001348817">
    <property type="component" value="Chromosome"/>
</dbReference>
<dbReference type="SUPFAM" id="SSF88659">
    <property type="entry name" value="Sigma3 and sigma4 domains of RNA polymerase sigma factors"/>
    <property type="match status" value="1"/>
</dbReference>
<keyword evidence="4" id="KW-0238">DNA-binding</keyword>
<dbReference type="InterPro" id="IPR036388">
    <property type="entry name" value="WH-like_DNA-bd_sf"/>
</dbReference>
<keyword evidence="5" id="KW-0804">Transcription</keyword>
<proteinExistence type="inferred from homology"/>
<dbReference type="SUPFAM" id="SSF88946">
    <property type="entry name" value="Sigma2 domain of RNA polymerase sigma factors"/>
    <property type="match status" value="1"/>
</dbReference>
<evidence type="ECO:0000256" key="4">
    <source>
        <dbReference type="ARBA" id="ARBA00023125"/>
    </source>
</evidence>
<dbReference type="KEGG" id="fax:FUAX_35910"/>
<name>A0AAU9CG58_9BACT</name>
<protein>
    <submittedName>
        <fullName evidence="8">RNA polymerase subunit sigma-24</fullName>
    </submittedName>
</protein>
<evidence type="ECO:0000256" key="2">
    <source>
        <dbReference type="ARBA" id="ARBA00023015"/>
    </source>
</evidence>
<dbReference type="Pfam" id="PF04542">
    <property type="entry name" value="Sigma70_r2"/>
    <property type="match status" value="1"/>
</dbReference>
<dbReference type="InterPro" id="IPR014284">
    <property type="entry name" value="RNA_pol_sigma-70_dom"/>
</dbReference>
<dbReference type="InterPro" id="IPR039425">
    <property type="entry name" value="RNA_pol_sigma-70-like"/>
</dbReference>
<dbReference type="InterPro" id="IPR013249">
    <property type="entry name" value="RNA_pol_sigma70_r4_t2"/>
</dbReference>
<evidence type="ECO:0000313" key="8">
    <source>
        <dbReference type="EMBL" id="BDD11159.1"/>
    </source>
</evidence>
<dbReference type="Pfam" id="PF08281">
    <property type="entry name" value="Sigma70_r4_2"/>
    <property type="match status" value="1"/>
</dbReference>
<evidence type="ECO:0000259" key="7">
    <source>
        <dbReference type="Pfam" id="PF08281"/>
    </source>
</evidence>
<evidence type="ECO:0000313" key="9">
    <source>
        <dbReference type="Proteomes" id="UP001348817"/>
    </source>
</evidence>
<dbReference type="Gene3D" id="1.10.1740.10">
    <property type="match status" value="1"/>
</dbReference>
<dbReference type="AlphaFoldDB" id="A0AAU9CG58"/>
<feature type="domain" description="RNA polymerase sigma factor 70 region 4 type 2" evidence="7">
    <location>
        <begin position="135"/>
        <end position="170"/>
    </location>
</feature>
<dbReference type="PANTHER" id="PTHR43133:SF8">
    <property type="entry name" value="RNA POLYMERASE SIGMA FACTOR HI_1459-RELATED"/>
    <property type="match status" value="1"/>
</dbReference>
<dbReference type="EMBL" id="AP025314">
    <property type="protein sequence ID" value="BDD11159.1"/>
    <property type="molecule type" value="Genomic_DNA"/>
</dbReference>
<evidence type="ECO:0000256" key="3">
    <source>
        <dbReference type="ARBA" id="ARBA00023082"/>
    </source>
</evidence>
<organism evidence="8 9">
    <name type="scientific">Fulvitalea axinellae</name>
    <dbReference type="NCBI Taxonomy" id="1182444"/>
    <lineage>
        <taxon>Bacteria</taxon>
        <taxon>Pseudomonadati</taxon>
        <taxon>Bacteroidota</taxon>
        <taxon>Cytophagia</taxon>
        <taxon>Cytophagales</taxon>
        <taxon>Persicobacteraceae</taxon>
        <taxon>Fulvitalea</taxon>
    </lineage>
</organism>
<gene>
    <name evidence="8" type="ORF">FUAX_35910</name>
</gene>
<dbReference type="NCBIfam" id="TIGR02937">
    <property type="entry name" value="sigma70-ECF"/>
    <property type="match status" value="1"/>
</dbReference>
<sequence>MKRKIGEDGQLIRRYLLGDEKAFSLLVAKYRTKVFTTIYLIVRNPTDAEDLTQECFHKVVQVLKSGRYRDEGRFLPWMLRIAHNKAVDHYRKVKNRPEYAVEQFPEWSESLKGLEKSPEELRIEKERVAMLNDWIEALPDKQKEVLRMRSFRRMSYGDIAEETGTSVNTALGRMRYAMKFLKKAALCQA</sequence>
<keyword evidence="2" id="KW-0805">Transcription regulation</keyword>
<dbReference type="RefSeq" id="WP_338392673.1">
    <property type="nucleotide sequence ID" value="NZ_AP025314.1"/>
</dbReference>
<dbReference type="InterPro" id="IPR007627">
    <property type="entry name" value="RNA_pol_sigma70_r2"/>
</dbReference>
<dbReference type="GO" id="GO:0003677">
    <property type="term" value="F:DNA binding"/>
    <property type="evidence" value="ECO:0007669"/>
    <property type="project" value="UniProtKB-KW"/>
</dbReference>
<keyword evidence="9" id="KW-1185">Reference proteome</keyword>
<keyword evidence="3" id="KW-0731">Sigma factor</keyword>
<dbReference type="CDD" id="cd06171">
    <property type="entry name" value="Sigma70_r4"/>
    <property type="match status" value="1"/>
</dbReference>
<comment type="similarity">
    <text evidence="1">Belongs to the sigma-70 factor family. ECF subfamily.</text>
</comment>
<dbReference type="Gene3D" id="1.10.10.10">
    <property type="entry name" value="Winged helix-like DNA-binding domain superfamily/Winged helix DNA-binding domain"/>
    <property type="match status" value="1"/>
</dbReference>